<evidence type="ECO:0000256" key="1">
    <source>
        <dbReference type="SAM" id="MobiDB-lite"/>
    </source>
</evidence>
<gene>
    <name evidence="2" type="ORF">SEPCBS119000_003408</name>
</gene>
<accession>A0ABP0DNG4</accession>
<protein>
    <submittedName>
        <fullName evidence="2">Uncharacterized protein</fullName>
    </submittedName>
</protein>
<name>A0ABP0DNG4_9PEZI</name>
<evidence type="ECO:0000313" key="2">
    <source>
        <dbReference type="EMBL" id="CAK7269126.1"/>
    </source>
</evidence>
<dbReference type="Proteomes" id="UP001642502">
    <property type="component" value="Unassembled WGS sequence"/>
</dbReference>
<reference evidence="2 3" key="1">
    <citation type="submission" date="2024-01" db="EMBL/GenBank/DDBJ databases">
        <authorList>
            <person name="Allen C."/>
            <person name="Tagirdzhanova G."/>
        </authorList>
    </citation>
    <scope>NUCLEOTIDE SEQUENCE [LARGE SCALE GENOMIC DNA]</scope>
    <source>
        <strain evidence="2 3">CBS 119000</strain>
    </source>
</reference>
<organism evidence="2 3">
    <name type="scientific">Sporothrix epigloea</name>
    <dbReference type="NCBI Taxonomy" id="1892477"/>
    <lineage>
        <taxon>Eukaryota</taxon>
        <taxon>Fungi</taxon>
        <taxon>Dikarya</taxon>
        <taxon>Ascomycota</taxon>
        <taxon>Pezizomycotina</taxon>
        <taxon>Sordariomycetes</taxon>
        <taxon>Sordariomycetidae</taxon>
        <taxon>Ophiostomatales</taxon>
        <taxon>Ophiostomataceae</taxon>
        <taxon>Sporothrix</taxon>
    </lineage>
</organism>
<feature type="compositionally biased region" description="Basic and acidic residues" evidence="1">
    <location>
        <begin position="270"/>
        <end position="282"/>
    </location>
</feature>
<dbReference type="EMBL" id="CAWUON010000044">
    <property type="protein sequence ID" value="CAK7269126.1"/>
    <property type="molecule type" value="Genomic_DNA"/>
</dbReference>
<proteinExistence type="predicted"/>
<comment type="caution">
    <text evidence="2">The sequence shown here is derived from an EMBL/GenBank/DDBJ whole genome shotgun (WGS) entry which is preliminary data.</text>
</comment>
<feature type="region of interest" description="Disordered" evidence="1">
    <location>
        <begin position="268"/>
        <end position="305"/>
    </location>
</feature>
<evidence type="ECO:0000313" key="3">
    <source>
        <dbReference type="Proteomes" id="UP001642502"/>
    </source>
</evidence>
<keyword evidence="3" id="KW-1185">Reference proteome</keyword>
<sequence>MERYIRAQEPLAFMLSENFTMEEAREAYIRKKLEPTVVYTQQGGDGVRVTRNSPSVPAAIQQAEVTPILLELTWTVEEKFNIAVTNFSTLLYDTVAEELLIDGENAKEMVDRLRKRFAQKSEYEQARLQGKQFVQEPDSELARLQAVYRDMMREATYDNLEGWIQKWGLTMEMQIRDKLPHVQTNTWKIELAEKLHDLCRNHKGSNWLAFIASKIETEAHQMYEPANVEEIQELVEMIRLNASGHASNTAKGKGGMAFAASLDIAEDKDDTVKPSSRPETRPRGVKKRAASPNTREDESQSRPRVAGTVQLCVRMQDTALSFIMEDPKLKERYEAAKRGLPWVCDG</sequence>